<dbReference type="KEGG" id="pti:PHATRDRAFT_11271"/>
<dbReference type="Gene3D" id="1.20.1260.60">
    <property type="entry name" value="Vacuolar protein sorting-associated protein Ist1"/>
    <property type="match status" value="1"/>
</dbReference>
<dbReference type="OrthoDB" id="29853at2759"/>
<protein>
    <recommendedName>
        <fullName evidence="4">IST1 homolog</fullName>
    </recommendedName>
</protein>
<dbReference type="HOGENOM" id="CLU_772668_0_0_1"/>
<dbReference type="InParanoid" id="B7FV88"/>
<feature type="non-terminal residue" evidence="2">
    <location>
        <position position="1"/>
    </location>
</feature>
<evidence type="ECO:0008006" key="4">
    <source>
        <dbReference type="Google" id="ProtNLM"/>
    </source>
</evidence>
<dbReference type="AlphaFoldDB" id="B7FV88"/>
<dbReference type="Pfam" id="PF03398">
    <property type="entry name" value="Ist1"/>
    <property type="match status" value="1"/>
</dbReference>
<dbReference type="RefSeq" id="XP_002178884.1">
    <property type="nucleotide sequence ID" value="XM_002178848.1"/>
</dbReference>
<dbReference type="eggNOG" id="KOG2027">
    <property type="taxonomic scope" value="Eukaryota"/>
</dbReference>
<dbReference type="Proteomes" id="UP000000759">
    <property type="component" value="Chromosome 5"/>
</dbReference>
<proteinExistence type="inferred from homology"/>
<dbReference type="PANTHER" id="PTHR12161:SF5">
    <property type="entry name" value="IST1 HOMOLOG"/>
    <property type="match status" value="1"/>
</dbReference>
<dbReference type="GeneID" id="7199672"/>
<reference evidence="2 3" key="1">
    <citation type="journal article" date="2008" name="Nature">
        <title>The Phaeodactylum genome reveals the evolutionary history of diatom genomes.</title>
        <authorList>
            <person name="Bowler C."/>
            <person name="Allen A.E."/>
            <person name="Badger J.H."/>
            <person name="Grimwood J."/>
            <person name="Jabbari K."/>
            <person name="Kuo A."/>
            <person name="Maheswari U."/>
            <person name="Martens C."/>
            <person name="Maumus F."/>
            <person name="Otillar R.P."/>
            <person name="Rayko E."/>
            <person name="Salamov A."/>
            <person name="Vandepoele K."/>
            <person name="Beszteri B."/>
            <person name="Gruber A."/>
            <person name="Heijde M."/>
            <person name="Katinka M."/>
            <person name="Mock T."/>
            <person name="Valentin K."/>
            <person name="Verret F."/>
            <person name="Berges J.A."/>
            <person name="Brownlee C."/>
            <person name="Cadoret J.P."/>
            <person name="Chiovitti A."/>
            <person name="Choi C.J."/>
            <person name="Coesel S."/>
            <person name="De Martino A."/>
            <person name="Detter J.C."/>
            <person name="Durkin C."/>
            <person name="Falciatore A."/>
            <person name="Fournet J."/>
            <person name="Haruta M."/>
            <person name="Huysman M.J."/>
            <person name="Jenkins B.D."/>
            <person name="Jiroutova K."/>
            <person name="Jorgensen R.E."/>
            <person name="Joubert Y."/>
            <person name="Kaplan A."/>
            <person name="Kroger N."/>
            <person name="Kroth P.G."/>
            <person name="La Roche J."/>
            <person name="Lindquist E."/>
            <person name="Lommer M."/>
            <person name="Martin-Jezequel V."/>
            <person name="Lopez P.J."/>
            <person name="Lucas S."/>
            <person name="Mangogna M."/>
            <person name="McGinnis K."/>
            <person name="Medlin L.K."/>
            <person name="Montsant A."/>
            <person name="Oudot-Le Secq M.P."/>
            <person name="Napoli C."/>
            <person name="Obornik M."/>
            <person name="Parker M.S."/>
            <person name="Petit J.L."/>
            <person name="Porcel B.M."/>
            <person name="Poulsen N."/>
            <person name="Robison M."/>
            <person name="Rychlewski L."/>
            <person name="Rynearson T.A."/>
            <person name="Schmutz J."/>
            <person name="Shapiro H."/>
            <person name="Siaut M."/>
            <person name="Stanley M."/>
            <person name="Sussman M.R."/>
            <person name="Taylor A.R."/>
            <person name="Vardi A."/>
            <person name="von Dassow P."/>
            <person name="Vyverman W."/>
            <person name="Willis A."/>
            <person name="Wyrwicz L.S."/>
            <person name="Rokhsar D.S."/>
            <person name="Weissenbach J."/>
            <person name="Armbrust E.V."/>
            <person name="Green B.R."/>
            <person name="Van de Peer Y."/>
            <person name="Grigoriev I.V."/>
        </authorList>
    </citation>
    <scope>NUCLEOTIDE SEQUENCE [LARGE SCALE GENOMIC DNA]</scope>
    <source>
        <strain evidence="2 3">CCAP 1055/1</strain>
    </source>
</reference>
<dbReference type="PANTHER" id="PTHR12161">
    <property type="entry name" value="IST1 FAMILY MEMBER"/>
    <property type="match status" value="1"/>
</dbReference>
<dbReference type="GO" id="GO:0015031">
    <property type="term" value="P:protein transport"/>
    <property type="evidence" value="ECO:0007669"/>
    <property type="project" value="InterPro"/>
</dbReference>
<dbReference type="PaxDb" id="2850-Phatr11271"/>
<comment type="similarity">
    <text evidence="1">Belongs to the IST1 family.</text>
</comment>
<dbReference type="STRING" id="556484.B7FV88"/>
<name>B7FV88_PHATC</name>
<dbReference type="InterPro" id="IPR005061">
    <property type="entry name" value="Ist1"/>
</dbReference>
<organism evidence="2 3">
    <name type="scientific">Phaeodactylum tricornutum (strain CCAP 1055/1)</name>
    <dbReference type="NCBI Taxonomy" id="556484"/>
    <lineage>
        <taxon>Eukaryota</taxon>
        <taxon>Sar</taxon>
        <taxon>Stramenopiles</taxon>
        <taxon>Ochrophyta</taxon>
        <taxon>Bacillariophyta</taxon>
        <taxon>Bacillariophyceae</taxon>
        <taxon>Bacillariophycidae</taxon>
        <taxon>Naviculales</taxon>
        <taxon>Phaeodactylaceae</taxon>
        <taxon>Phaeodactylum</taxon>
    </lineage>
</organism>
<reference evidence="3" key="2">
    <citation type="submission" date="2008-08" db="EMBL/GenBank/DDBJ databases">
        <authorList>
            <consortium name="Diatom Consortium"/>
            <person name="Grigoriev I."/>
            <person name="Grimwood J."/>
            <person name="Kuo A."/>
            <person name="Otillar R.P."/>
            <person name="Salamov A."/>
            <person name="Detter J.C."/>
            <person name="Lindquist E."/>
            <person name="Shapiro H."/>
            <person name="Lucas S."/>
            <person name="Glavina del Rio T."/>
            <person name="Pitluck S."/>
            <person name="Rokhsar D."/>
            <person name="Bowler C."/>
        </authorList>
    </citation>
    <scope>GENOME REANNOTATION</scope>
    <source>
        <strain evidence="3">CCAP 1055/1</strain>
    </source>
</reference>
<dbReference type="InterPro" id="IPR042277">
    <property type="entry name" value="IST1-like"/>
</dbReference>
<gene>
    <name evidence="2" type="ORF">PHATRDRAFT_11271</name>
</gene>
<evidence type="ECO:0000256" key="1">
    <source>
        <dbReference type="ARBA" id="ARBA00005536"/>
    </source>
</evidence>
<accession>B7FV88</accession>
<evidence type="ECO:0000313" key="2">
    <source>
        <dbReference type="EMBL" id="EEC49582.1"/>
    </source>
</evidence>
<sequence>LVLELKMAVSRIQIASNKKAALSKQKMREVAKMLSEEPPKEEKAKIRAEALIRDDNLMEAYEILQLECELIHERLKLIEYSRSCPPDMTSVISTLIWASHRVDIPELLAIRKLFCAKYGKAFEEAALANTNGVLNERVVTKLSVDPPAAYLVHRYLERICEQYEVNW</sequence>
<evidence type="ECO:0000313" key="3">
    <source>
        <dbReference type="Proteomes" id="UP000000759"/>
    </source>
</evidence>
<feature type="non-terminal residue" evidence="2">
    <location>
        <position position="167"/>
    </location>
</feature>
<dbReference type="EMBL" id="CM000608">
    <property type="protein sequence ID" value="EEC49582.1"/>
    <property type="molecule type" value="Genomic_DNA"/>
</dbReference>
<dbReference type="FunFam" id="1.20.1260.60:FF:000002">
    <property type="entry name" value="Vacuolar protein sorting-associated protein IST1"/>
    <property type="match status" value="1"/>
</dbReference>
<keyword evidence="3" id="KW-1185">Reference proteome</keyword>